<evidence type="ECO:0000313" key="2">
    <source>
        <dbReference type="EnsemblProtists" id="EOD25740"/>
    </source>
</evidence>
<dbReference type="KEGG" id="ehx:EMIHUDRAFT_100679"/>
<sequence length="293" mass="31252">MAMQPPPMQQQKHHHHHQQQQHQQSREPLHRRLLQSGSVRTWQGSAHDDQADVSIGTAGRPLDAEVELWEGPLEFPAAAAVADDLGPARPPPANGYEGAALHPGLVVGDSSTSSDRIQGGALRTFRVDAAVASVEVRLLSEGYPIYGAIEVLQGPNTERQVIELYSENGRDRPISYLLETPGFGCVVSVKNTWPSMEYPMTALVLPHVVSPRGWGGWQAGQRRDGYDGVGGRDARLGGFGDGYGGAGAGGYDPRAVRGMVVPKLQDQRGRGAPPSQAGRAAGSGAYGRDFGRG</sequence>
<evidence type="ECO:0000313" key="3">
    <source>
        <dbReference type="Proteomes" id="UP000013827"/>
    </source>
</evidence>
<feature type="region of interest" description="Disordered" evidence="1">
    <location>
        <begin position="1"/>
        <end position="28"/>
    </location>
</feature>
<dbReference type="InterPro" id="IPR057491">
    <property type="entry name" value="DiatomPyrShell"/>
</dbReference>
<dbReference type="RefSeq" id="XP_005778169.1">
    <property type="nucleotide sequence ID" value="XM_005778112.1"/>
</dbReference>
<dbReference type="AlphaFoldDB" id="A0A0D3JQF5"/>
<dbReference type="Pfam" id="PF25192">
    <property type="entry name" value="DiatomPyrShell"/>
    <property type="match status" value="2"/>
</dbReference>
<dbReference type="PaxDb" id="2903-EOD14232"/>
<protein>
    <submittedName>
        <fullName evidence="2">Uncharacterized protein</fullName>
    </submittedName>
</protein>
<dbReference type="EnsemblProtists" id="EOD14232">
    <property type="protein sequence ID" value="EOD14232"/>
    <property type="gene ID" value="EMIHUDRAFT_119606"/>
</dbReference>
<keyword evidence="3" id="KW-1185">Reference proteome</keyword>
<organism evidence="2 3">
    <name type="scientific">Emiliania huxleyi (strain CCMP1516)</name>
    <dbReference type="NCBI Taxonomy" id="280463"/>
    <lineage>
        <taxon>Eukaryota</taxon>
        <taxon>Haptista</taxon>
        <taxon>Haptophyta</taxon>
        <taxon>Prymnesiophyceae</taxon>
        <taxon>Isochrysidales</taxon>
        <taxon>Noelaerhabdaceae</taxon>
        <taxon>Emiliania</taxon>
    </lineage>
</organism>
<feature type="compositionally biased region" description="Low complexity" evidence="1">
    <location>
        <begin position="270"/>
        <end position="293"/>
    </location>
</feature>
<dbReference type="RefSeq" id="XP_005766661.1">
    <property type="nucleotide sequence ID" value="XM_005766604.1"/>
</dbReference>
<name>A0A0D3JQF5_EMIH1</name>
<dbReference type="EnsemblProtists" id="EOD25740">
    <property type="protein sequence ID" value="EOD25740"/>
    <property type="gene ID" value="EMIHUDRAFT_100679"/>
</dbReference>
<dbReference type="HOGENOM" id="CLU_951328_0_0_1"/>
<evidence type="ECO:0000256" key="1">
    <source>
        <dbReference type="SAM" id="MobiDB-lite"/>
    </source>
</evidence>
<dbReference type="Proteomes" id="UP000013827">
    <property type="component" value="Unassembled WGS sequence"/>
</dbReference>
<proteinExistence type="predicted"/>
<dbReference type="eggNOG" id="ENOG502RVW7">
    <property type="taxonomic scope" value="Eukaryota"/>
</dbReference>
<dbReference type="GeneID" id="17271286"/>
<dbReference type="KEGG" id="ehx:EMIHUDRAFT_119606"/>
<feature type="region of interest" description="Disordered" evidence="1">
    <location>
        <begin position="265"/>
        <end position="293"/>
    </location>
</feature>
<reference evidence="2" key="2">
    <citation type="submission" date="2024-10" db="UniProtKB">
        <authorList>
            <consortium name="EnsemblProtists"/>
        </authorList>
    </citation>
    <scope>IDENTIFICATION</scope>
</reference>
<reference evidence="3" key="1">
    <citation type="journal article" date="2013" name="Nature">
        <title>Pan genome of the phytoplankton Emiliania underpins its global distribution.</title>
        <authorList>
            <person name="Read B.A."/>
            <person name="Kegel J."/>
            <person name="Klute M.J."/>
            <person name="Kuo A."/>
            <person name="Lefebvre S.C."/>
            <person name="Maumus F."/>
            <person name="Mayer C."/>
            <person name="Miller J."/>
            <person name="Monier A."/>
            <person name="Salamov A."/>
            <person name="Young J."/>
            <person name="Aguilar M."/>
            <person name="Claverie J.M."/>
            <person name="Frickenhaus S."/>
            <person name="Gonzalez K."/>
            <person name="Herman E.K."/>
            <person name="Lin Y.C."/>
            <person name="Napier J."/>
            <person name="Ogata H."/>
            <person name="Sarno A.F."/>
            <person name="Shmutz J."/>
            <person name="Schroeder D."/>
            <person name="de Vargas C."/>
            <person name="Verret F."/>
            <person name="von Dassow P."/>
            <person name="Valentin K."/>
            <person name="Van de Peer Y."/>
            <person name="Wheeler G."/>
            <person name="Dacks J.B."/>
            <person name="Delwiche C.F."/>
            <person name="Dyhrman S.T."/>
            <person name="Glockner G."/>
            <person name="John U."/>
            <person name="Richards T."/>
            <person name="Worden A.Z."/>
            <person name="Zhang X."/>
            <person name="Grigoriev I.V."/>
            <person name="Allen A.E."/>
            <person name="Bidle K."/>
            <person name="Borodovsky M."/>
            <person name="Bowler C."/>
            <person name="Brownlee C."/>
            <person name="Cock J.M."/>
            <person name="Elias M."/>
            <person name="Gladyshev V.N."/>
            <person name="Groth M."/>
            <person name="Guda C."/>
            <person name="Hadaegh A."/>
            <person name="Iglesias-Rodriguez M.D."/>
            <person name="Jenkins J."/>
            <person name="Jones B.M."/>
            <person name="Lawson T."/>
            <person name="Leese F."/>
            <person name="Lindquist E."/>
            <person name="Lobanov A."/>
            <person name="Lomsadze A."/>
            <person name="Malik S.B."/>
            <person name="Marsh M.E."/>
            <person name="Mackinder L."/>
            <person name="Mock T."/>
            <person name="Mueller-Roeber B."/>
            <person name="Pagarete A."/>
            <person name="Parker M."/>
            <person name="Probert I."/>
            <person name="Quesneville H."/>
            <person name="Raines C."/>
            <person name="Rensing S.A."/>
            <person name="Riano-Pachon D.M."/>
            <person name="Richier S."/>
            <person name="Rokitta S."/>
            <person name="Shiraiwa Y."/>
            <person name="Soanes D.M."/>
            <person name="van der Giezen M."/>
            <person name="Wahlund T.M."/>
            <person name="Williams B."/>
            <person name="Wilson W."/>
            <person name="Wolfe G."/>
            <person name="Wurch L.L."/>
        </authorList>
    </citation>
    <scope>NUCLEOTIDE SEQUENCE</scope>
</reference>
<dbReference type="GeneID" id="17260376"/>
<accession>A0A0D3JQF5</accession>